<dbReference type="InterPro" id="IPR039424">
    <property type="entry name" value="SBP_5"/>
</dbReference>
<protein>
    <submittedName>
        <fullName evidence="7">ABC transporter substrate-binding protein</fullName>
    </submittedName>
</protein>
<evidence type="ECO:0000256" key="1">
    <source>
        <dbReference type="ARBA" id="ARBA00004196"/>
    </source>
</evidence>
<feature type="compositionally biased region" description="Low complexity" evidence="5">
    <location>
        <begin position="24"/>
        <end position="38"/>
    </location>
</feature>
<dbReference type="InterPro" id="IPR000914">
    <property type="entry name" value="SBP_5_dom"/>
</dbReference>
<comment type="similarity">
    <text evidence="2">Belongs to the bacterial solute-binding protein 5 family.</text>
</comment>
<dbReference type="Pfam" id="PF00496">
    <property type="entry name" value="SBP_bac_5"/>
    <property type="match status" value="1"/>
</dbReference>
<organism evidence="7 8">
    <name type="scientific">Jatrophihabitans cynanchi</name>
    <dbReference type="NCBI Taxonomy" id="2944128"/>
    <lineage>
        <taxon>Bacteria</taxon>
        <taxon>Bacillati</taxon>
        <taxon>Actinomycetota</taxon>
        <taxon>Actinomycetes</taxon>
        <taxon>Jatrophihabitantales</taxon>
        <taxon>Jatrophihabitantaceae</taxon>
        <taxon>Jatrophihabitans</taxon>
    </lineage>
</organism>
<dbReference type="Gene3D" id="3.10.105.10">
    <property type="entry name" value="Dipeptide-binding Protein, Domain 3"/>
    <property type="match status" value="1"/>
</dbReference>
<evidence type="ECO:0000313" key="8">
    <source>
        <dbReference type="Proteomes" id="UP001164693"/>
    </source>
</evidence>
<name>A0ABY7JUD3_9ACTN</name>
<comment type="subcellular location">
    <subcellularLocation>
        <location evidence="1">Cell envelope</location>
    </subcellularLocation>
</comment>
<dbReference type="SUPFAM" id="SSF53850">
    <property type="entry name" value="Periplasmic binding protein-like II"/>
    <property type="match status" value="1"/>
</dbReference>
<evidence type="ECO:0000256" key="2">
    <source>
        <dbReference type="ARBA" id="ARBA00005695"/>
    </source>
</evidence>
<feature type="region of interest" description="Disordered" evidence="5">
    <location>
        <begin position="14"/>
        <end position="38"/>
    </location>
</feature>
<keyword evidence="8" id="KW-1185">Reference proteome</keyword>
<dbReference type="Proteomes" id="UP001164693">
    <property type="component" value="Chromosome"/>
</dbReference>
<feature type="domain" description="Solute-binding protein family 5" evidence="6">
    <location>
        <begin position="97"/>
        <end position="448"/>
    </location>
</feature>
<sequence length="539" mass="57710">MAAAAALAVSLGACGAGKKKSDNSSPAPGGSGSSSATGSKAITIGTTDQVVALDPAGSYDNGSLLLEDNIYQFLMNVPAGGKAPAPDAADKCGFSSPTEYTCTLKQGLKFSNGDPLTADDVVFSFNRINKINDPNGPASLIGNMTKVEAKDASTVVFTLKNPNDQTWPFVLGTSAGPIVDSKVFPADKLLSDDKVVGSGPFMLGSYNKNSLVQLKANPNYTGPNKAKASDITLKYYTESNNLKLDVQSGAIDIAWRSLAPTDVESLSKDSNVKVLTGSGGELRYMVFNFKTMPGNNDAQKLAIRQAIAYSVDRNDLATNVYKGTYQPAYSMIPQGIADATEPFKDTYGDAPNKDKAKQTLTAAGVTTPVNLNIDYTTDHYGPTSADEWNEIKRQLESTGLFKVKINGTAWTTYNAERVKDTYSIYQLGWFPDFVDGDNYLGPFLAENNFVHAHYCDPGAQNRPCDKDGVLPLLTQEETKAGAERTDAFKQIQEKLATGTLPLLPLLSGKQVAVTGKGISGVQDTLDPTYQFRMWLFSKS</sequence>
<evidence type="ECO:0000256" key="4">
    <source>
        <dbReference type="ARBA" id="ARBA00022729"/>
    </source>
</evidence>
<dbReference type="RefSeq" id="WP_269441811.1">
    <property type="nucleotide sequence ID" value="NZ_CP097463.1"/>
</dbReference>
<evidence type="ECO:0000313" key="7">
    <source>
        <dbReference type="EMBL" id="WAX55305.1"/>
    </source>
</evidence>
<proteinExistence type="inferred from homology"/>
<dbReference type="PANTHER" id="PTHR30290:SF10">
    <property type="entry name" value="PERIPLASMIC OLIGOPEPTIDE-BINDING PROTEIN-RELATED"/>
    <property type="match status" value="1"/>
</dbReference>
<dbReference type="EMBL" id="CP097463">
    <property type="protein sequence ID" value="WAX55305.1"/>
    <property type="molecule type" value="Genomic_DNA"/>
</dbReference>
<accession>A0ABY7JUD3</accession>
<dbReference type="PIRSF" id="PIRSF002741">
    <property type="entry name" value="MppA"/>
    <property type="match status" value="1"/>
</dbReference>
<reference evidence="7" key="1">
    <citation type="submission" date="2022-05" db="EMBL/GenBank/DDBJ databases">
        <title>Jatrophihabitans sp. SB3-54 whole genome sequence.</title>
        <authorList>
            <person name="Suh M.K."/>
            <person name="Eom M.K."/>
            <person name="Kim J.S."/>
            <person name="Kim H.S."/>
            <person name="Do H.E."/>
            <person name="Shin Y.K."/>
            <person name="Lee J.-S."/>
        </authorList>
    </citation>
    <scope>NUCLEOTIDE SEQUENCE</scope>
    <source>
        <strain evidence="7">SB3-54</strain>
    </source>
</reference>
<evidence type="ECO:0000259" key="6">
    <source>
        <dbReference type="Pfam" id="PF00496"/>
    </source>
</evidence>
<keyword evidence="3" id="KW-0813">Transport</keyword>
<evidence type="ECO:0000256" key="5">
    <source>
        <dbReference type="SAM" id="MobiDB-lite"/>
    </source>
</evidence>
<dbReference type="Gene3D" id="3.40.190.10">
    <property type="entry name" value="Periplasmic binding protein-like II"/>
    <property type="match status" value="1"/>
</dbReference>
<keyword evidence="4" id="KW-0732">Signal</keyword>
<evidence type="ECO:0000256" key="3">
    <source>
        <dbReference type="ARBA" id="ARBA00022448"/>
    </source>
</evidence>
<dbReference type="InterPro" id="IPR030678">
    <property type="entry name" value="Peptide/Ni-bd"/>
</dbReference>
<dbReference type="PANTHER" id="PTHR30290">
    <property type="entry name" value="PERIPLASMIC BINDING COMPONENT OF ABC TRANSPORTER"/>
    <property type="match status" value="1"/>
</dbReference>
<gene>
    <name evidence="7" type="ORF">M6B22_12175</name>
</gene>